<keyword evidence="1" id="KW-0472">Membrane</keyword>
<organism evidence="2">
    <name type="scientific">Siphoviridae sp. ctfDm7</name>
    <dbReference type="NCBI Taxonomy" id="2826412"/>
    <lineage>
        <taxon>Viruses</taxon>
        <taxon>Duplodnaviria</taxon>
        <taxon>Heunggongvirae</taxon>
        <taxon>Uroviricota</taxon>
        <taxon>Caudoviricetes</taxon>
    </lineage>
</organism>
<evidence type="ECO:0000313" key="2">
    <source>
        <dbReference type="EMBL" id="DAD90695.1"/>
    </source>
</evidence>
<feature type="transmembrane region" description="Helical" evidence="1">
    <location>
        <begin position="31"/>
        <end position="50"/>
    </location>
</feature>
<proteinExistence type="predicted"/>
<reference evidence="2" key="1">
    <citation type="journal article" date="2021" name="Proc. Natl. Acad. Sci. U.S.A.">
        <title>A Catalog of Tens of Thousands of Viruses from Human Metagenomes Reveals Hidden Associations with Chronic Diseases.</title>
        <authorList>
            <person name="Tisza M.J."/>
            <person name="Buck C.B."/>
        </authorList>
    </citation>
    <scope>NUCLEOTIDE SEQUENCE</scope>
    <source>
        <strain evidence="2">CtfDm7</strain>
    </source>
</reference>
<keyword evidence="1" id="KW-0812">Transmembrane</keyword>
<name>A0A8S5N8J9_9CAUD</name>
<dbReference type="EMBL" id="BK015092">
    <property type="protein sequence ID" value="DAD90695.1"/>
    <property type="molecule type" value="Genomic_DNA"/>
</dbReference>
<evidence type="ECO:0000256" key="1">
    <source>
        <dbReference type="SAM" id="Phobius"/>
    </source>
</evidence>
<protein>
    <submittedName>
        <fullName evidence="2">Uncharacterized protein</fullName>
    </submittedName>
</protein>
<keyword evidence="1" id="KW-1133">Transmembrane helix</keyword>
<accession>A0A8S5N8J9</accession>
<feature type="transmembrane region" description="Helical" evidence="1">
    <location>
        <begin position="6"/>
        <end position="24"/>
    </location>
</feature>
<sequence>MVDCLFYFSFVLHFFRFIHLRIYIVQDCEHICPPTSIFTLMSFLLFLINISPLP</sequence>